<dbReference type="EC" id="6.3.3.2" evidence="5"/>
<gene>
    <name evidence="6" type="ORF">GCM10011320_41820</name>
</gene>
<dbReference type="InterPro" id="IPR037171">
    <property type="entry name" value="NagB/RpiA_transferase-like"/>
</dbReference>
<evidence type="ECO:0000256" key="4">
    <source>
        <dbReference type="PIRSR" id="PIRSR006806-1"/>
    </source>
</evidence>
<dbReference type="GO" id="GO:0046872">
    <property type="term" value="F:metal ion binding"/>
    <property type="evidence" value="ECO:0007669"/>
    <property type="project" value="UniProtKB-KW"/>
</dbReference>
<reference evidence="6" key="1">
    <citation type="journal article" date="2014" name="Int. J. Syst. Evol. Microbiol.">
        <title>Complete genome sequence of Corynebacterium casei LMG S-19264T (=DSM 44701T), isolated from a smear-ripened cheese.</title>
        <authorList>
            <consortium name="US DOE Joint Genome Institute (JGI-PGF)"/>
            <person name="Walter F."/>
            <person name="Albersmeier A."/>
            <person name="Kalinowski J."/>
            <person name="Ruckert C."/>
        </authorList>
    </citation>
    <scope>NUCLEOTIDE SEQUENCE</scope>
    <source>
        <strain evidence="6">CGMCC 1.3617</strain>
    </source>
</reference>
<organism evidence="6 7">
    <name type="scientific">Neoroseomonas lacus</name>
    <dbReference type="NCBI Taxonomy" id="287609"/>
    <lineage>
        <taxon>Bacteria</taxon>
        <taxon>Pseudomonadati</taxon>
        <taxon>Pseudomonadota</taxon>
        <taxon>Alphaproteobacteria</taxon>
        <taxon>Acetobacterales</taxon>
        <taxon>Acetobacteraceae</taxon>
        <taxon>Neoroseomonas</taxon>
    </lineage>
</organism>
<comment type="catalytic activity">
    <reaction evidence="5">
        <text>(6S)-5-formyl-5,6,7,8-tetrahydrofolate + ATP = (6R)-5,10-methenyltetrahydrofolate + ADP + phosphate</text>
        <dbReference type="Rhea" id="RHEA:10488"/>
        <dbReference type="ChEBI" id="CHEBI:30616"/>
        <dbReference type="ChEBI" id="CHEBI:43474"/>
        <dbReference type="ChEBI" id="CHEBI:57455"/>
        <dbReference type="ChEBI" id="CHEBI:57457"/>
        <dbReference type="ChEBI" id="CHEBI:456216"/>
        <dbReference type="EC" id="6.3.3.2"/>
    </reaction>
</comment>
<dbReference type="GO" id="GO:0009396">
    <property type="term" value="P:folic acid-containing compound biosynthetic process"/>
    <property type="evidence" value="ECO:0007669"/>
    <property type="project" value="TreeGrafter"/>
</dbReference>
<dbReference type="InterPro" id="IPR024185">
    <property type="entry name" value="FTHF_cligase-like_sf"/>
</dbReference>
<keyword evidence="2 4" id="KW-0547">Nucleotide-binding</keyword>
<dbReference type="Proteomes" id="UP000661507">
    <property type="component" value="Unassembled WGS sequence"/>
</dbReference>
<comment type="similarity">
    <text evidence="1 5">Belongs to the 5-formyltetrahydrofolate cyclo-ligase family.</text>
</comment>
<dbReference type="PANTHER" id="PTHR23407:SF1">
    <property type="entry name" value="5-FORMYLTETRAHYDROFOLATE CYCLO-LIGASE"/>
    <property type="match status" value="1"/>
</dbReference>
<dbReference type="Pfam" id="PF01812">
    <property type="entry name" value="5-FTHF_cyc-lig"/>
    <property type="match status" value="1"/>
</dbReference>
<proteinExistence type="inferred from homology"/>
<evidence type="ECO:0000256" key="3">
    <source>
        <dbReference type="ARBA" id="ARBA00022840"/>
    </source>
</evidence>
<keyword evidence="5" id="KW-0460">Magnesium</keyword>
<sequence length="199" mass="21072">MSDNAPYCDVLLAEMKAEARKAALARRAAIDPAGKGEALAAAVLRDCPPPPGALVSGFWPMGPEIDIRPLLRALHARGQPLCLPVTPRRGQPLHFRRWAPGDPLAHGPMGTRQPATGHDVTPDWLLVPLLAFDRAGRRLGYGGGYYDRTLAALPRATALGVAYAGQEMHDPPGVPAGPTDFRLGRVATENGVVICGEAP</sequence>
<feature type="binding site" evidence="4">
    <location>
        <position position="64"/>
    </location>
    <ligand>
        <name>substrate</name>
    </ligand>
</feature>
<dbReference type="GO" id="GO:0005524">
    <property type="term" value="F:ATP binding"/>
    <property type="evidence" value="ECO:0007669"/>
    <property type="project" value="UniProtKB-KW"/>
</dbReference>
<feature type="binding site" evidence="4">
    <location>
        <begin position="138"/>
        <end position="146"/>
    </location>
    <ligand>
        <name>ATP</name>
        <dbReference type="ChEBI" id="CHEBI:30616"/>
    </ligand>
</feature>
<keyword evidence="5" id="KW-0479">Metal-binding</keyword>
<name>A0A917NVV3_9PROT</name>
<evidence type="ECO:0000256" key="5">
    <source>
        <dbReference type="RuleBase" id="RU361279"/>
    </source>
</evidence>
<feature type="binding site" evidence="4">
    <location>
        <begin position="16"/>
        <end position="20"/>
    </location>
    <ligand>
        <name>ATP</name>
        <dbReference type="ChEBI" id="CHEBI:30616"/>
    </ligand>
</feature>
<evidence type="ECO:0000313" key="6">
    <source>
        <dbReference type="EMBL" id="GGJ29996.1"/>
    </source>
</evidence>
<dbReference type="PIRSF" id="PIRSF006806">
    <property type="entry name" value="FTHF_cligase"/>
    <property type="match status" value="1"/>
</dbReference>
<evidence type="ECO:0000256" key="2">
    <source>
        <dbReference type="ARBA" id="ARBA00022741"/>
    </source>
</evidence>
<dbReference type="GO" id="GO:0030272">
    <property type="term" value="F:5-formyltetrahydrofolate cyclo-ligase activity"/>
    <property type="evidence" value="ECO:0007669"/>
    <property type="project" value="UniProtKB-EC"/>
</dbReference>
<accession>A0A917NVV3</accession>
<keyword evidence="3 4" id="KW-0067">ATP-binding</keyword>
<dbReference type="PANTHER" id="PTHR23407">
    <property type="entry name" value="ATPASE INHIBITOR/5-FORMYLTETRAHYDROFOLATE CYCLO-LIGASE"/>
    <property type="match status" value="1"/>
</dbReference>
<reference evidence="6" key="2">
    <citation type="submission" date="2020-09" db="EMBL/GenBank/DDBJ databases">
        <authorList>
            <person name="Sun Q."/>
            <person name="Zhou Y."/>
        </authorList>
    </citation>
    <scope>NUCLEOTIDE SEQUENCE</scope>
    <source>
        <strain evidence="6">CGMCC 1.3617</strain>
    </source>
</reference>
<dbReference type="SUPFAM" id="SSF100950">
    <property type="entry name" value="NagB/RpiA/CoA transferase-like"/>
    <property type="match status" value="1"/>
</dbReference>
<evidence type="ECO:0000256" key="1">
    <source>
        <dbReference type="ARBA" id="ARBA00010638"/>
    </source>
</evidence>
<keyword evidence="7" id="KW-1185">Reference proteome</keyword>
<dbReference type="GO" id="GO:0035999">
    <property type="term" value="P:tetrahydrofolate interconversion"/>
    <property type="evidence" value="ECO:0007669"/>
    <property type="project" value="TreeGrafter"/>
</dbReference>
<protein>
    <recommendedName>
        <fullName evidence="5">5-formyltetrahydrofolate cyclo-ligase</fullName>
        <ecNumber evidence="5">6.3.3.2</ecNumber>
    </recommendedName>
</protein>
<dbReference type="EMBL" id="BMKW01000010">
    <property type="protein sequence ID" value="GGJ29996.1"/>
    <property type="molecule type" value="Genomic_DNA"/>
</dbReference>
<comment type="cofactor">
    <cofactor evidence="5">
        <name>Mg(2+)</name>
        <dbReference type="ChEBI" id="CHEBI:18420"/>
    </cofactor>
</comment>
<dbReference type="AlphaFoldDB" id="A0A917NVV3"/>
<dbReference type="RefSeq" id="WP_188970304.1">
    <property type="nucleotide sequence ID" value="NZ_BMKW01000010.1"/>
</dbReference>
<comment type="caution">
    <text evidence="6">The sequence shown here is derived from an EMBL/GenBank/DDBJ whole genome shotgun (WGS) entry which is preliminary data.</text>
</comment>
<dbReference type="NCBIfam" id="TIGR02727">
    <property type="entry name" value="MTHFS_bact"/>
    <property type="match status" value="1"/>
</dbReference>
<dbReference type="InterPro" id="IPR002698">
    <property type="entry name" value="FTHF_cligase"/>
</dbReference>
<evidence type="ECO:0000313" key="7">
    <source>
        <dbReference type="Proteomes" id="UP000661507"/>
    </source>
</evidence>
<dbReference type="Gene3D" id="3.40.50.10420">
    <property type="entry name" value="NagB/RpiA/CoA transferase-like"/>
    <property type="match status" value="1"/>
</dbReference>